<evidence type="ECO:0000313" key="2">
    <source>
        <dbReference type="Proteomes" id="UP000295361"/>
    </source>
</evidence>
<dbReference type="InParanoid" id="A0A4R6QFM2"/>
<reference evidence="1 2" key="1">
    <citation type="submission" date="2019-03" db="EMBL/GenBank/DDBJ databases">
        <title>Genomic Encyclopedia of Type Strains, Phase IV (KMG-IV): sequencing the most valuable type-strain genomes for metagenomic binning, comparative biology and taxonomic classification.</title>
        <authorList>
            <person name="Goeker M."/>
        </authorList>
    </citation>
    <scope>NUCLEOTIDE SEQUENCE [LARGE SCALE GENOMIC DNA]</scope>
    <source>
        <strain evidence="1 2">DSM 16998</strain>
    </source>
</reference>
<dbReference type="EMBL" id="SNXS01000013">
    <property type="protein sequence ID" value="TDP61354.1"/>
    <property type="molecule type" value="Genomic_DNA"/>
</dbReference>
<dbReference type="RefSeq" id="WP_166652177.1">
    <property type="nucleotide sequence ID" value="NZ_SNXS01000013.1"/>
</dbReference>
<dbReference type="Proteomes" id="UP000295361">
    <property type="component" value="Unassembled WGS sequence"/>
</dbReference>
<protein>
    <submittedName>
        <fullName evidence="1">Uncharacterized protein</fullName>
    </submittedName>
</protein>
<name>A0A4R6QFM2_9BURK</name>
<proteinExistence type="predicted"/>
<keyword evidence="2" id="KW-1185">Reference proteome</keyword>
<accession>A0A4R6QFM2</accession>
<comment type="caution">
    <text evidence="1">The sequence shown here is derived from an EMBL/GenBank/DDBJ whole genome shotgun (WGS) entry which is preliminary data.</text>
</comment>
<organism evidence="1 2">
    <name type="scientific">Roseateles toxinivorans</name>
    <dbReference type="NCBI Taxonomy" id="270368"/>
    <lineage>
        <taxon>Bacteria</taxon>
        <taxon>Pseudomonadati</taxon>
        <taxon>Pseudomonadota</taxon>
        <taxon>Betaproteobacteria</taxon>
        <taxon>Burkholderiales</taxon>
        <taxon>Sphaerotilaceae</taxon>
        <taxon>Roseateles</taxon>
    </lineage>
</organism>
<evidence type="ECO:0000313" key="1">
    <source>
        <dbReference type="EMBL" id="TDP61354.1"/>
    </source>
</evidence>
<gene>
    <name evidence="1" type="ORF">DES47_11337</name>
</gene>
<sequence length="58" mass="6142">MPVVIDEVIVDVPSSESTSAPVAGPTASAGPAWTAELARALDEQLRLAIERRERLLAD</sequence>
<dbReference type="AlphaFoldDB" id="A0A4R6QFM2"/>